<comment type="caution">
    <text evidence="1">The sequence shown here is derived from an EMBL/GenBank/DDBJ whole genome shotgun (WGS) entry which is preliminary data.</text>
</comment>
<protein>
    <submittedName>
        <fullName evidence="1">Uncharacterized protein</fullName>
    </submittedName>
</protein>
<evidence type="ECO:0000313" key="2">
    <source>
        <dbReference type="Proteomes" id="UP001172386"/>
    </source>
</evidence>
<organism evidence="1 2">
    <name type="scientific">Neophaeococcomyces mojaviensis</name>
    <dbReference type="NCBI Taxonomy" id="3383035"/>
    <lineage>
        <taxon>Eukaryota</taxon>
        <taxon>Fungi</taxon>
        <taxon>Dikarya</taxon>
        <taxon>Ascomycota</taxon>
        <taxon>Pezizomycotina</taxon>
        <taxon>Eurotiomycetes</taxon>
        <taxon>Chaetothyriomycetidae</taxon>
        <taxon>Chaetothyriales</taxon>
        <taxon>Chaetothyriales incertae sedis</taxon>
        <taxon>Neophaeococcomyces</taxon>
    </lineage>
</organism>
<gene>
    <name evidence="1" type="ORF">H2198_005240</name>
</gene>
<dbReference type="EMBL" id="JAPDRQ010000085">
    <property type="protein sequence ID" value="KAJ9655987.1"/>
    <property type="molecule type" value="Genomic_DNA"/>
</dbReference>
<reference evidence="1" key="1">
    <citation type="submission" date="2022-10" db="EMBL/GenBank/DDBJ databases">
        <title>Culturing micro-colonial fungi from biological soil crusts in the Mojave desert and describing Neophaeococcomyces mojavensis, and introducing the new genera and species Taxawa tesnikishii.</title>
        <authorList>
            <person name="Kurbessoian T."/>
            <person name="Stajich J.E."/>
        </authorList>
    </citation>
    <scope>NUCLEOTIDE SEQUENCE</scope>
    <source>
        <strain evidence="1">JES_112</strain>
    </source>
</reference>
<accession>A0ACC3A644</accession>
<sequence>MATSAPAPKRLIHNLSQKPPSTCRAETIDFEQVGLTHYKGKFAVLIHDLLSAEECKELLEAAEEASGFKWEGAMVNVGNGRQEMMTDVRLCDRILWDASQLVDVLGARIKPFLPENVVTLKDCAGITGAGPVKRKETYQMTRLNERLRFLKYGRGMYFRPHCDGSYVTPDGSEISYLTVHLYLNGTPAVGDEERTDLFEHEKPLLGGATRFFGPGWRDENNFDVNPTTGACLVFQHRGLIHSGEEVQQGTKYTVRTDIMFKKVVE</sequence>
<evidence type="ECO:0000313" key="1">
    <source>
        <dbReference type="EMBL" id="KAJ9655987.1"/>
    </source>
</evidence>
<proteinExistence type="predicted"/>
<name>A0ACC3A644_9EURO</name>
<dbReference type="Proteomes" id="UP001172386">
    <property type="component" value="Unassembled WGS sequence"/>
</dbReference>
<keyword evidence="2" id="KW-1185">Reference proteome</keyword>